<evidence type="ECO:0000313" key="2">
    <source>
        <dbReference type="Proteomes" id="UP000251647"/>
    </source>
</evidence>
<reference evidence="1 2" key="1">
    <citation type="submission" date="2018-06" db="EMBL/GenBank/DDBJ databases">
        <authorList>
            <consortium name="Pathogen Informatics"/>
            <person name="Doyle S."/>
        </authorList>
    </citation>
    <scope>NUCLEOTIDE SEQUENCE [LARGE SCALE GENOMIC DNA]</scope>
    <source>
        <strain evidence="1 2">NCTC11647</strain>
    </source>
</reference>
<dbReference type="AlphaFoldDB" id="A0A2T3QNG1"/>
<dbReference type="Proteomes" id="UP000251647">
    <property type="component" value="Unassembled WGS sequence"/>
</dbReference>
<proteinExistence type="predicted"/>
<dbReference type="EMBL" id="UATL01000005">
    <property type="protein sequence ID" value="SPY44507.1"/>
    <property type="molecule type" value="Genomic_DNA"/>
</dbReference>
<accession>A0A2T3QNG1</accession>
<organism evidence="1 2">
    <name type="scientific">Photobacterium damselae</name>
    <dbReference type="NCBI Taxonomy" id="38293"/>
    <lineage>
        <taxon>Bacteria</taxon>
        <taxon>Pseudomonadati</taxon>
        <taxon>Pseudomonadota</taxon>
        <taxon>Gammaproteobacteria</taxon>
        <taxon>Vibrionales</taxon>
        <taxon>Vibrionaceae</taxon>
        <taxon>Photobacterium</taxon>
    </lineage>
</organism>
<sequence>MKLKRIIYGEMDLGIPFVLLFLVVSGYLIAIASFGLFSILNYLDIPGSQEFTLYACLFVSISGALRMPRVNGFKVAFDVEVFLLNAVKLLASVFVFFLTTYIAVK</sequence>
<gene>
    <name evidence="1" type="ORF">NCTC11647_03452</name>
</gene>
<name>A0A2T3QNG1_PHODM</name>
<evidence type="ECO:0000313" key="1">
    <source>
        <dbReference type="EMBL" id="SPY44507.1"/>
    </source>
</evidence>
<dbReference type="RefSeq" id="WP_036765449.1">
    <property type="nucleotide sequence ID" value="NZ_CP035782.1"/>
</dbReference>
<protein>
    <submittedName>
        <fullName evidence="1">Uncharacterized protein</fullName>
    </submittedName>
</protein>